<organism evidence="3 4">
    <name type="scientific">Limosilactobacillus reuteri</name>
    <name type="common">Lactobacillus reuteri</name>
    <dbReference type="NCBI Taxonomy" id="1598"/>
    <lineage>
        <taxon>Bacteria</taxon>
        <taxon>Bacillati</taxon>
        <taxon>Bacillota</taxon>
        <taxon>Bacilli</taxon>
        <taxon>Lactobacillales</taxon>
        <taxon>Lactobacillaceae</taxon>
        <taxon>Limosilactobacillus</taxon>
    </lineage>
</organism>
<keyword evidence="2" id="KW-1133">Transmembrane helix</keyword>
<feature type="region of interest" description="Disordered" evidence="1">
    <location>
        <begin position="190"/>
        <end position="233"/>
    </location>
</feature>
<protein>
    <submittedName>
        <fullName evidence="3">Uncharacterized protein</fullName>
    </submittedName>
</protein>
<proteinExistence type="predicted"/>
<dbReference type="AlphaFoldDB" id="A0A256VFE3"/>
<evidence type="ECO:0000256" key="1">
    <source>
        <dbReference type="SAM" id="MobiDB-lite"/>
    </source>
</evidence>
<evidence type="ECO:0000313" key="3">
    <source>
        <dbReference type="EMBL" id="OYT02207.1"/>
    </source>
</evidence>
<feature type="compositionally biased region" description="Polar residues" evidence="1">
    <location>
        <begin position="218"/>
        <end position="233"/>
    </location>
</feature>
<name>A0A256VFE3_LIMRT</name>
<dbReference type="EMBL" id="NGQC01000063">
    <property type="protein sequence ID" value="OYT02207.1"/>
    <property type="molecule type" value="Genomic_DNA"/>
</dbReference>
<evidence type="ECO:0000256" key="2">
    <source>
        <dbReference type="SAM" id="Phobius"/>
    </source>
</evidence>
<evidence type="ECO:0000313" key="4">
    <source>
        <dbReference type="Proteomes" id="UP000216122"/>
    </source>
</evidence>
<feature type="compositionally biased region" description="Low complexity" evidence="1">
    <location>
        <begin position="83"/>
        <end position="100"/>
    </location>
</feature>
<comment type="caution">
    <text evidence="3">The sequence shown here is derived from an EMBL/GenBank/DDBJ whole genome shotgun (WGS) entry which is preliminary data.</text>
</comment>
<feature type="region of interest" description="Disordered" evidence="1">
    <location>
        <begin position="78"/>
        <end position="122"/>
    </location>
</feature>
<feature type="transmembrane region" description="Helical" evidence="2">
    <location>
        <begin position="46"/>
        <end position="69"/>
    </location>
</feature>
<reference evidence="4" key="1">
    <citation type="submission" date="2017-05" db="EMBL/GenBank/DDBJ databases">
        <authorList>
            <person name="Lin X.B."/>
            <person name="Stothard P."/>
            <person name="Tasseva G."/>
            <person name="Walter J."/>
        </authorList>
    </citation>
    <scope>NUCLEOTIDE SEQUENCE [LARGE SCALE GENOMIC DNA]</scope>
    <source>
        <strain evidence="4">103v</strain>
    </source>
</reference>
<gene>
    <name evidence="3" type="ORF">CBG21_08870</name>
</gene>
<reference evidence="3 4" key="2">
    <citation type="submission" date="2017-09" db="EMBL/GenBank/DDBJ databases">
        <title>Tripartite evolution among Lactobacillus johnsonii, Lactobacillus taiwanensis, Lactobacillus reuteri and their rodent host.</title>
        <authorList>
            <person name="Wang T."/>
            <person name="Knowles S."/>
            <person name="Cheng C."/>
        </authorList>
    </citation>
    <scope>NUCLEOTIDE SEQUENCE [LARGE SCALE GENOMIC DNA]</scope>
    <source>
        <strain evidence="3 4">103v</strain>
    </source>
</reference>
<sequence length="233" mass="25948">MSKNYYGKAFLFCNKVKSKSKSFSSKIDNIERLIRVQETTMKLDRILNIILISLGITVVAVVTFVGISANQDHATKHSNYAGSSKVSNNSKSSNNTAKSNKIPDNKLAPSSSASYQFSEQKDKPNAGKVIKLNSVEETEATIKQHETTCPYGHEPFYPGLVYTGMYTCKCGLKIIWWDKAVKESVDRDMESFSSKKIHGPEGYSYGTDDPWEKKKDSSPLSENQESTEISSTD</sequence>
<keyword evidence="2" id="KW-0472">Membrane</keyword>
<dbReference type="Proteomes" id="UP000216122">
    <property type="component" value="Unassembled WGS sequence"/>
</dbReference>
<keyword evidence="2" id="KW-0812">Transmembrane</keyword>
<accession>A0A256VFE3</accession>
<feature type="compositionally biased region" description="Polar residues" evidence="1">
    <location>
        <begin position="108"/>
        <end position="118"/>
    </location>
</feature>